<evidence type="ECO:0000313" key="2">
    <source>
        <dbReference type="Proteomes" id="UP000002316"/>
    </source>
</evidence>
<proteinExistence type="predicted"/>
<dbReference type="EMBL" id="FN554971">
    <property type="protein sequence ID" value="CBH13146.1"/>
    <property type="molecule type" value="Genomic_DNA"/>
</dbReference>
<name>C9ZUQ8_TRYB9</name>
<protein>
    <submittedName>
        <fullName evidence="1">Uncharacterized protein</fullName>
    </submittedName>
</protein>
<organism evidence="1 2">
    <name type="scientific">Trypanosoma brucei gambiense (strain MHOM/CI/86/DAL972)</name>
    <dbReference type="NCBI Taxonomy" id="679716"/>
    <lineage>
        <taxon>Eukaryota</taxon>
        <taxon>Discoba</taxon>
        <taxon>Euglenozoa</taxon>
        <taxon>Kinetoplastea</taxon>
        <taxon>Metakinetoplastina</taxon>
        <taxon>Trypanosomatida</taxon>
        <taxon>Trypanosomatidae</taxon>
        <taxon>Trypanosoma</taxon>
    </lineage>
</organism>
<dbReference type="Proteomes" id="UP000002316">
    <property type="component" value="Chromosome 8"/>
</dbReference>
<sequence length="111" mass="12244">MGSTKWMRSHWLNIIRHSGALAFRAPRTVTIWESWFPQVCFCRPPSVGEALNSRGATAACTTSSCTSHNVPVSNVSGFTLKTFVGWGVAVDGKKFPPAKKVFGRCLIVRWC</sequence>
<dbReference type="AlphaFoldDB" id="C9ZUQ8"/>
<dbReference type="GeneID" id="23864131"/>
<dbReference type="RefSeq" id="XP_011775423.1">
    <property type="nucleotide sequence ID" value="XM_011777121.1"/>
</dbReference>
<accession>C9ZUQ8</accession>
<gene>
    <name evidence="1" type="ORF">TbgDal_VIII950</name>
</gene>
<evidence type="ECO:0000313" key="1">
    <source>
        <dbReference type="EMBL" id="CBH13146.1"/>
    </source>
</evidence>
<dbReference type="KEGG" id="tbg:TbgDal_VIII950"/>
<reference evidence="2" key="1">
    <citation type="journal article" date="2010" name="PLoS Negl. Trop. Dis.">
        <title>The genome sequence of Trypanosoma brucei gambiense, causative agent of chronic human african trypanosomiasis.</title>
        <authorList>
            <person name="Jackson A.P."/>
            <person name="Sanders M."/>
            <person name="Berry A."/>
            <person name="McQuillan J."/>
            <person name="Aslett M.A."/>
            <person name="Quail M.A."/>
            <person name="Chukualim B."/>
            <person name="Capewell P."/>
            <person name="MacLeod A."/>
            <person name="Melville S.E."/>
            <person name="Gibson W."/>
            <person name="Barry J.D."/>
            <person name="Berriman M."/>
            <person name="Hertz-Fowler C."/>
        </authorList>
    </citation>
    <scope>NUCLEOTIDE SEQUENCE [LARGE SCALE GENOMIC DNA]</scope>
    <source>
        <strain evidence="2">MHOM/CI/86/DAL972</strain>
    </source>
</reference>